<organism evidence="1 2">
    <name type="scientific">Sulfurospirillum tamanense</name>
    <dbReference type="NCBI Taxonomy" id="2813362"/>
    <lineage>
        <taxon>Bacteria</taxon>
        <taxon>Pseudomonadati</taxon>
        <taxon>Campylobacterota</taxon>
        <taxon>Epsilonproteobacteria</taxon>
        <taxon>Campylobacterales</taxon>
        <taxon>Sulfurospirillaceae</taxon>
        <taxon>Sulfurospirillum</taxon>
    </lineage>
</organism>
<evidence type="ECO:0000313" key="1">
    <source>
        <dbReference type="EMBL" id="MBN2964000.1"/>
    </source>
</evidence>
<dbReference type="RefSeq" id="WP_205458547.1">
    <property type="nucleotide sequence ID" value="NZ_JAFHKK010000006.1"/>
</dbReference>
<reference evidence="1" key="2">
    <citation type="submission" date="2021-02" db="EMBL/GenBank/DDBJ databases">
        <authorList>
            <person name="Merkel A.Y."/>
        </authorList>
    </citation>
    <scope>NUCLEOTIDE SEQUENCE</scope>
    <source>
        <strain evidence="1">T05b</strain>
    </source>
</reference>
<reference evidence="1" key="1">
    <citation type="submission" date="2021-02" db="EMBL/GenBank/DDBJ databases">
        <title>Sulfurospirillum tamanensis sp. nov.</title>
        <authorList>
            <person name="Frolova A."/>
            <person name="Merkel A."/>
            <person name="Slobodkin A."/>
        </authorList>
    </citation>
    <scope>NUCLEOTIDE SEQUENCE</scope>
    <source>
        <strain evidence="1">T05b</strain>
    </source>
</reference>
<dbReference type="Proteomes" id="UP000703590">
    <property type="component" value="Unassembled WGS sequence"/>
</dbReference>
<keyword evidence="2" id="KW-1185">Reference proteome</keyword>
<dbReference type="EMBL" id="JAFHKK010000006">
    <property type="protein sequence ID" value="MBN2964000.1"/>
    <property type="molecule type" value="Genomic_DNA"/>
</dbReference>
<evidence type="ECO:0008006" key="3">
    <source>
        <dbReference type="Google" id="ProtNLM"/>
    </source>
</evidence>
<accession>A0ABS2WQU4</accession>
<sequence>MAIVFVYNANSGLFNTLGDIAHKVFSPSTYACNLCGVTHTPLGMRKEWKEYLESLHVEKEFLHADELEATYGIKDLALPAILFKEEQGVKPWISAEELNACKDLESMKALVSGKLKERA</sequence>
<gene>
    <name evidence="1" type="ORF">JWV37_04325</name>
</gene>
<proteinExistence type="predicted"/>
<evidence type="ECO:0000313" key="2">
    <source>
        <dbReference type="Proteomes" id="UP000703590"/>
    </source>
</evidence>
<comment type="caution">
    <text evidence="1">The sequence shown here is derived from an EMBL/GenBank/DDBJ whole genome shotgun (WGS) entry which is preliminary data.</text>
</comment>
<protein>
    <recommendedName>
        <fullName evidence="3">GTPase</fullName>
    </recommendedName>
</protein>
<name>A0ABS2WQU4_9BACT</name>